<evidence type="ECO:0000313" key="3">
    <source>
        <dbReference type="Proteomes" id="UP001231189"/>
    </source>
</evidence>
<protein>
    <recommendedName>
        <fullName evidence="1">F-box domain-containing protein</fullName>
    </recommendedName>
</protein>
<feature type="domain" description="F-box" evidence="1">
    <location>
        <begin position="16"/>
        <end position="52"/>
    </location>
</feature>
<dbReference type="SUPFAM" id="SSF81383">
    <property type="entry name" value="F-box domain"/>
    <property type="match status" value="1"/>
</dbReference>
<gene>
    <name evidence="2" type="ORF">QYE76_013800</name>
</gene>
<dbReference type="Gene3D" id="1.20.1280.50">
    <property type="match status" value="1"/>
</dbReference>
<keyword evidence="3" id="KW-1185">Reference proteome</keyword>
<dbReference type="AlphaFoldDB" id="A0AAD8U3C8"/>
<dbReference type="SUPFAM" id="SSF52047">
    <property type="entry name" value="RNI-like"/>
    <property type="match status" value="1"/>
</dbReference>
<dbReference type="EMBL" id="JAUUTY010000001">
    <property type="protein sequence ID" value="KAK1697103.1"/>
    <property type="molecule type" value="Genomic_DNA"/>
</dbReference>
<dbReference type="PROSITE" id="PS50181">
    <property type="entry name" value="FBOX"/>
    <property type="match status" value="1"/>
</dbReference>
<comment type="caution">
    <text evidence="2">The sequence shown here is derived from an EMBL/GenBank/DDBJ whole genome shotgun (WGS) entry which is preliminary data.</text>
</comment>
<dbReference type="CDD" id="cd22160">
    <property type="entry name" value="F-box_AtFBL13-like"/>
    <property type="match status" value="1"/>
</dbReference>
<proteinExistence type="predicted"/>
<sequence length="444" mass="50486">MTPCKRGKKAPAAAGVDLISALPEEILHHVLSFLPAQEAVRTCLVAPGWRHLWKFTAGLRIVEFEGARSVKDVREFVDYLFILRGYGDLNTFEVELSEFSEEDVLYVNLWTRFAVFSKVRAITLHLHDNKFLDIEGQPLVSRELRTLDLRGVCLRMAFLDFSSCPSLEDLKMQYCQIDVDKISSLSLKRLSIIFCRSDQSHRVRVSAPCLISFTLDSFAGRTPLLESMPMLETAVVELGRACSDFCHNYRNQGFCGANGSRCVYCFSYNGQSRNTVLLGAIYNAKHLRLISPLGMVIFARDLKSCPTFNKLKTLLLNAYWCVGPDFDALTCILKHSPVLEKLTFQFAFEEQEHKVEIKGSYSSTEKPTGISEHLKLISVKYNVVDDRVLQLLKFMCTFNIRKLTGNASHAFNFLYSVDSVFSEDERIDLMVDVPSLKTLNYWKL</sequence>
<dbReference type="SMART" id="SM00256">
    <property type="entry name" value="FBOX"/>
    <property type="match status" value="1"/>
</dbReference>
<dbReference type="InterPro" id="IPR053781">
    <property type="entry name" value="F-box_AtFBL13-like"/>
</dbReference>
<dbReference type="InterPro" id="IPR036047">
    <property type="entry name" value="F-box-like_dom_sf"/>
</dbReference>
<dbReference type="Proteomes" id="UP001231189">
    <property type="component" value="Unassembled WGS sequence"/>
</dbReference>
<dbReference type="Gene3D" id="3.80.10.10">
    <property type="entry name" value="Ribonuclease Inhibitor"/>
    <property type="match status" value="1"/>
</dbReference>
<dbReference type="InterPro" id="IPR053197">
    <property type="entry name" value="F-box_SCFL_complex_component"/>
</dbReference>
<dbReference type="PANTHER" id="PTHR34223">
    <property type="entry name" value="OS11G0201299 PROTEIN"/>
    <property type="match status" value="1"/>
</dbReference>
<evidence type="ECO:0000259" key="1">
    <source>
        <dbReference type="PROSITE" id="PS50181"/>
    </source>
</evidence>
<dbReference type="Pfam" id="PF00646">
    <property type="entry name" value="F-box"/>
    <property type="match status" value="1"/>
</dbReference>
<dbReference type="InterPro" id="IPR032675">
    <property type="entry name" value="LRR_dom_sf"/>
</dbReference>
<dbReference type="InterPro" id="IPR001810">
    <property type="entry name" value="F-box_dom"/>
</dbReference>
<dbReference type="PANTHER" id="PTHR34223:SF80">
    <property type="entry name" value="OS11G0205900 PROTEIN"/>
    <property type="match status" value="1"/>
</dbReference>
<accession>A0AAD8U3C8</accession>
<name>A0AAD8U3C8_LOLMU</name>
<organism evidence="2 3">
    <name type="scientific">Lolium multiflorum</name>
    <name type="common">Italian ryegrass</name>
    <name type="synonym">Lolium perenne subsp. multiflorum</name>
    <dbReference type="NCBI Taxonomy" id="4521"/>
    <lineage>
        <taxon>Eukaryota</taxon>
        <taxon>Viridiplantae</taxon>
        <taxon>Streptophyta</taxon>
        <taxon>Embryophyta</taxon>
        <taxon>Tracheophyta</taxon>
        <taxon>Spermatophyta</taxon>
        <taxon>Magnoliopsida</taxon>
        <taxon>Liliopsida</taxon>
        <taxon>Poales</taxon>
        <taxon>Poaceae</taxon>
        <taxon>BOP clade</taxon>
        <taxon>Pooideae</taxon>
        <taxon>Poodae</taxon>
        <taxon>Poeae</taxon>
        <taxon>Poeae Chloroplast Group 2 (Poeae type)</taxon>
        <taxon>Loliodinae</taxon>
        <taxon>Loliinae</taxon>
        <taxon>Lolium</taxon>
    </lineage>
</organism>
<evidence type="ECO:0000313" key="2">
    <source>
        <dbReference type="EMBL" id="KAK1697103.1"/>
    </source>
</evidence>
<reference evidence="2" key="1">
    <citation type="submission" date="2023-07" db="EMBL/GenBank/DDBJ databases">
        <title>A chromosome-level genome assembly of Lolium multiflorum.</title>
        <authorList>
            <person name="Chen Y."/>
            <person name="Copetti D."/>
            <person name="Kolliker R."/>
            <person name="Studer B."/>
        </authorList>
    </citation>
    <scope>NUCLEOTIDE SEQUENCE</scope>
    <source>
        <strain evidence="2">02402/16</strain>
        <tissue evidence="2">Leaf</tissue>
    </source>
</reference>